<dbReference type="SUPFAM" id="SSF64356">
    <property type="entry name" value="SNARE-like"/>
    <property type="match status" value="1"/>
</dbReference>
<name>A0A5J4U924_9EUKA</name>
<evidence type="ECO:0000256" key="2">
    <source>
        <dbReference type="ARBA" id="ARBA00022824"/>
    </source>
</evidence>
<keyword evidence="1 6" id="KW-0813">Transport</keyword>
<evidence type="ECO:0000256" key="6">
    <source>
        <dbReference type="RuleBase" id="RU366065"/>
    </source>
</evidence>
<keyword evidence="4 6" id="KW-0333">Golgi apparatus</keyword>
<evidence type="ECO:0000256" key="4">
    <source>
        <dbReference type="ARBA" id="ARBA00023034"/>
    </source>
</evidence>
<comment type="subcellular location">
    <subcellularLocation>
        <location evidence="6">Endoplasmic reticulum</location>
    </subcellularLocation>
    <subcellularLocation>
        <location evidence="6">Golgi apparatus</location>
        <location evidence="6">cis-Golgi network</location>
    </subcellularLocation>
</comment>
<dbReference type="GO" id="GO:0005794">
    <property type="term" value="C:Golgi apparatus"/>
    <property type="evidence" value="ECO:0007669"/>
    <property type="project" value="UniProtKB-SubCell"/>
</dbReference>
<dbReference type="Gene3D" id="3.30.450.70">
    <property type="match status" value="1"/>
</dbReference>
<dbReference type="PANTHER" id="PTHR23249">
    <property type="entry name" value="TRAFFICKING PROTEIN PARTICLE COMPLEX SUBUNIT"/>
    <property type="match status" value="1"/>
</dbReference>
<dbReference type="Pfam" id="PF04099">
    <property type="entry name" value="Sybindin"/>
    <property type="match status" value="1"/>
</dbReference>
<gene>
    <name evidence="7" type="ORF">EZS28_037759</name>
</gene>
<keyword evidence="3 6" id="KW-0931">ER-Golgi transport</keyword>
<protein>
    <recommendedName>
        <fullName evidence="6">Trafficking protein particle complex subunit</fullName>
    </recommendedName>
</protein>
<evidence type="ECO:0000256" key="1">
    <source>
        <dbReference type="ARBA" id="ARBA00022448"/>
    </source>
</evidence>
<comment type="caution">
    <text evidence="7">The sequence shown here is derived from an EMBL/GenBank/DDBJ whole genome shotgun (WGS) entry which is preliminary data.</text>
</comment>
<evidence type="ECO:0000313" key="8">
    <source>
        <dbReference type="Proteomes" id="UP000324800"/>
    </source>
</evidence>
<comment type="subunit">
    <text evidence="6">Part of the multisubunit transport protein particle (TRAPP) complex.</text>
</comment>
<evidence type="ECO:0000313" key="7">
    <source>
        <dbReference type="EMBL" id="KAA6366714.1"/>
    </source>
</evidence>
<dbReference type="GO" id="GO:0005783">
    <property type="term" value="C:endoplasmic reticulum"/>
    <property type="evidence" value="ECO:0007669"/>
    <property type="project" value="UniProtKB-SubCell"/>
</dbReference>
<dbReference type="EMBL" id="SNRW01019072">
    <property type="protein sequence ID" value="KAA6366714.1"/>
    <property type="molecule type" value="Genomic_DNA"/>
</dbReference>
<proteinExistence type="inferred from homology"/>
<reference evidence="7 8" key="1">
    <citation type="submission" date="2019-03" db="EMBL/GenBank/DDBJ databases">
        <title>Single cell metagenomics reveals metabolic interactions within the superorganism composed of flagellate Streblomastix strix and complex community of Bacteroidetes bacteria on its surface.</title>
        <authorList>
            <person name="Treitli S.C."/>
            <person name="Kolisko M."/>
            <person name="Husnik F."/>
            <person name="Keeling P."/>
            <person name="Hampl V."/>
        </authorList>
    </citation>
    <scope>NUCLEOTIDE SEQUENCE [LARGE SCALE GENOMIC DNA]</scope>
    <source>
        <strain evidence="7">ST1C</strain>
    </source>
</reference>
<dbReference type="GO" id="GO:0006888">
    <property type="term" value="P:endoplasmic reticulum to Golgi vesicle-mediated transport"/>
    <property type="evidence" value="ECO:0007669"/>
    <property type="project" value="UniProtKB-UniRule"/>
</dbReference>
<dbReference type="AlphaFoldDB" id="A0A5J4U924"/>
<keyword evidence="2 6" id="KW-0256">Endoplasmic reticulum</keyword>
<dbReference type="Proteomes" id="UP000324800">
    <property type="component" value="Unassembled WGS sequence"/>
</dbReference>
<dbReference type="InterPro" id="IPR007233">
    <property type="entry name" value="TRAPPC"/>
</dbReference>
<evidence type="ECO:0000256" key="5">
    <source>
        <dbReference type="ARBA" id="ARBA00038167"/>
    </source>
</evidence>
<sequence>MQSFFIFSPRGHCLFCKEYPTKVQLESRSGTNYIQMLFGLLQSMQKFANLINPSPAKTPYCTVHCYNTKDYKIHCYEALTGVRFVACTEPQTPDLRVQLIRLYSTLYVDYVMKNPFYTPGEIIKCELFEKKLDDFFAPLLKS</sequence>
<comment type="similarity">
    <text evidence="5">Belongs to the TRAPP small subunits family. BET5 subfamily.</text>
</comment>
<dbReference type="OrthoDB" id="246406at2759"/>
<organism evidence="7 8">
    <name type="scientific">Streblomastix strix</name>
    <dbReference type="NCBI Taxonomy" id="222440"/>
    <lineage>
        <taxon>Eukaryota</taxon>
        <taxon>Metamonada</taxon>
        <taxon>Preaxostyla</taxon>
        <taxon>Oxymonadida</taxon>
        <taxon>Streblomastigidae</taxon>
        <taxon>Streblomastix</taxon>
    </lineage>
</organism>
<dbReference type="GO" id="GO:0030008">
    <property type="term" value="C:TRAPP complex"/>
    <property type="evidence" value="ECO:0007669"/>
    <property type="project" value="UniProtKB-UniRule"/>
</dbReference>
<dbReference type="PANTHER" id="PTHR23249:SF16">
    <property type="entry name" value="TRAFFICKING PROTEIN PARTICLE COMPLEX SUBUNIT 1"/>
    <property type="match status" value="1"/>
</dbReference>
<dbReference type="SMART" id="SM01399">
    <property type="entry name" value="Sybindin"/>
    <property type="match status" value="1"/>
</dbReference>
<dbReference type="InterPro" id="IPR011012">
    <property type="entry name" value="Longin-like_dom_sf"/>
</dbReference>
<accession>A0A5J4U924</accession>
<evidence type="ECO:0000256" key="3">
    <source>
        <dbReference type="ARBA" id="ARBA00022892"/>
    </source>
</evidence>